<sequence>MSMEDRRMLAVYCGLSDVFCHPMYTTLHATRCTTITGIREWSKQINIASSKDAITRSKNIIAYNPVMGSSETGNDKINNLATESSVMFVEGV</sequence>
<gene>
    <name evidence="1" type="ORF">ACAOBT_LOCUS20700</name>
</gene>
<keyword evidence="2" id="KW-1185">Reference proteome</keyword>
<organism evidence="1 2">
    <name type="scientific">Acanthoscelides obtectus</name>
    <name type="common">Bean weevil</name>
    <name type="synonym">Bruchus obtectus</name>
    <dbReference type="NCBI Taxonomy" id="200917"/>
    <lineage>
        <taxon>Eukaryota</taxon>
        <taxon>Metazoa</taxon>
        <taxon>Ecdysozoa</taxon>
        <taxon>Arthropoda</taxon>
        <taxon>Hexapoda</taxon>
        <taxon>Insecta</taxon>
        <taxon>Pterygota</taxon>
        <taxon>Neoptera</taxon>
        <taxon>Endopterygota</taxon>
        <taxon>Coleoptera</taxon>
        <taxon>Polyphaga</taxon>
        <taxon>Cucujiformia</taxon>
        <taxon>Chrysomeloidea</taxon>
        <taxon>Chrysomelidae</taxon>
        <taxon>Bruchinae</taxon>
        <taxon>Bruchini</taxon>
        <taxon>Acanthoscelides</taxon>
    </lineage>
</organism>
<evidence type="ECO:0000313" key="1">
    <source>
        <dbReference type="EMBL" id="CAH1992148.1"/>
    </source>
</evidence>
<protein>
    <submittedName>
        <fullName evidence="1">Uncharacterized protein</fullName>
    </submittedName>
</protein>
<reference evidence="1" key="1">
    <citation type="submission" date="2022-03" db="EMBL/GenBank/DDBJ databases">
        <authorList>
            <person name="Sayadi A."/>
        </authorList>
    </citation>
    <scope>NUCLEOTIDE SEQUENCE</scope>
</reference>
<proteinExistence type="predicted"/>
<dbReference type="Proteomes" id="UP001152888">
    <property type="component" value="Unassembled WGS sequence"/>
</dbReference>
<accession>A0A9P0PPK7</accession>
<evidence type="ECO:0000313" key="2">
    <source>
        <dbReference type="Proteomes" id="UP001152888"/>
    </source>
</evidence>
<comment type="caution">
    <text evidence="1">The sequence shown here is derived from an EMBL/GenBank/DDBJ whole genome shotgun (WGS) entry which is preliminary data.</text>
</comment>
<dbReference type="AlphaFoldDB" id="A0A9P0PPK7"/>
<name>A0A9P0PPK7_ACAOB</name>
<dbReference type="EMBL" id="CAKOFQ010007136">
    <property type="protein sequence ID" value="CAH1992148.1"/>
    <property type="molecule type" value="Genomic_DNA"/>
</dbReference>